<gene>
    <name evidence="1" type="ORF">C0V70_01715</name>
</gene>
<dbReference type="Pfam" id="PF05159">
    <property type="entry name" value="Capsule_synth"/>
    <property type="match status" value="1"/>
</dbReference>
<dbReference type="AlphaFoldDB" id="A0A2K9NMT6"/>
<evidence type="ECO:0000313" key="1">
    <source>
        <dbReference type="EMBL" id="AUN96841.1"/>
    </source>
</evidence>
<sequence>MLSIQLFHQARVNKRRVIYRLAFSIKVHLLLSKAGILSKIVNLYNRQIPGALLHLTFTTLAVNQTQYFLALCLELEKQGYTTSIISFHEESNKMISDAGIKVFNVFESYRSEKEKNLNIENEFTDLLKKYNIECPNILLSHEKVTFLIQDSLKLKEKFVLYFKALEKIFTELKSKHQGNVVLFQELGGFASIVSSFYVARGMGYDNIYFEPSFFKGRMFFVKNTFESYKVIEDFNKQIEPTVLSYLQNARTNKTIVIPKKDASHYQHPIRKIINTHNIKRLFQKLVSKYFTNQKEEFNYIGSFVYRHVRMLTNRFLFTKYYQSIPSGKFVYYPFHVPMDVALTVRAPLFVDQYYLIDYISRNIPNGYSLAIKEHPAMIGVVEYRRIKDLLSRNDNIVFLNPDINNHEVMTRMDLLLTVNSKTGAESLMQGRKVICLGDAFYNKSKSVRFVDNIDNLYKHINTAIAGDAPKIDDINVFFNSTYSQTHIGELYYCAAENITQSSNSISNYVKVNYGK</sequence>
<dbReference type="Proteomes" id="UP000235584">
    <property type="component" value="Chromosome"/>
</dbReference>
<accession>A0A2K9NMT6</accession>
<protein>
    <submittedName>
        <fullName evidence="1">Uncharacterized protein</fullName>
    </submittedName>
</protein>
<evidence type="ECO:0000313" key="2">
    <source>
        <dbReference type="Proteomes" id="UP000235584"/>
    </source>
</evidence>
<organism evidence="1 2">
    <name type="scientific">Bacteriovorax stolpii</name>
    <name type="common">Bdellovibrio stolpii</name>
    <dbReference type="NCBI Taxonomy" id="960"/>
    <lineage>
        <taxon>Bacteria</taxon>
        <taxon>Pseudomonadati</taxon>
        <taxon>Bdellovibrionota</taxon>
        <taxon>Bacteriovoracia</taxon>
        <taxon>Bacteriovoracales</taxon>
        <taxon>Bacteriovoracaceae</taxon>
        <taxon>Bacteriovorax</taxon>
    </lineage>
</organism>
<dbReference type="GO" id="GO:0000271">
    <property type="term" value="P:polysaccharide biosynthetic process"/>
    <property type="evidence" value="ECO:0007669"/>
    <property type="project" value="InterPro"/>
</dbReference>
<reference evidence="1 2" key="1">
    <citation type="submission" date="2018-01" db="EMBL/GenBank/DDBJ databases">
        <title>Complete genome sequence of Bacteriovorax stolpii DSM12778.</title>
        <authorList>
            <person name="Tang B."/>
            <person name="Chang J."/>
        </authorList>
    </citation>
    <scope>NUCLEOTIDE SEQUENCE [LARGE SCALE GENOMIC DNA]</scope>
    <source>
        <strain evidence="1 2">DSM 12778</strain>
    </source>
</reference>
<dbReference type="KEGG" id="bsto:C0V70_01715"/>
<dbReference type="EMBL" id="CP025704">
    <property type="protein sequence ID" value="AUN96841.1"/>
    <property type="molecule type" value="Genomic_DNA"/>
</dbReference>
<dbReference type="InterPro" id="IPR007833">
    <property type="entry name" value="Capsule_polysaccharide_synth"/>
</dbReference>
<dbReference type="GO" id="GO:0015774">
    <property type="term" value="P:polysaccharide transport"/>
    <property type="evidence" value="ECO:0007669"/>
    <property type="project" value="InterPro"/>
</dbReference>
<proteinExistence type="predicted"/>
<keyword evidence="2" id="KW-1185">Reference proteome</keyword>
<name>A0A2K9NMT6_BACTC</name>